<dbReference type="Proteomes" id="UP000789405">
    <property type="component" value="Unassembled WGS sequence"/>
</dbReference>
<dbReference type="SUPFAM" id="SSF53098">
    <property type="entry name" value="Ribonuclease H-like"/>
    <property type="match status" value="1"/>
</dbReference>
<proteinExistence type="predicted"/>
<accession>A0A9N9NHW9</accession>
<organism evidence="1 2">
    <name type="scientific">Dentiscutata erythropus</name>
    <dbReference type="NCBI Taxonomy" id="1348616"/>
    <lineage>
        <taxon>Eukaryota</taxon>
        <taxon>Fungi</taxon>
        <taxon>Fungi incertae sedis</taxon>
        <taxon>Mucoromycota</taxon>
        <taxon>Glomeromycotina</taxon>
        <taxon>Glomeromycetes</taxon>
        <taxon>Diversisporales</taxon>
        <taxon>Gigasporaceae</taxon>
        <taxon>Dentiscutata</taxon>
    </lineage>
</organism>
<reference evidence="1" key="1">
    <citation type="submission" date="2021-06" db="EMBL/GenBank/DDBJ databases">
        <authorList>
            <person name="Kallberg Y."/>
            <person name="Tangrot J."/>
            <person name="Rosling A."/>
        </authorList>
    </citation>
    <scope>NUCLEOTIDE SEQUENCE</scope>
    <source>
        <strain evidence="1">MA453B</strain>
    </source>
</reference>
<comment type="caution">
    <text evidence="1">The sequence shown here is derived from an EMBL/GenBank/DDBJ whole genome shotgun (WGS) entry which is preliminary data.</text>
</comment>
<dbReference type="InterPro" id="IPR012337">
    <property type="entry name" value="RNaseH-like_sf"/>
</dbReference>
<dbReference type="OrthoDB" id="2431171at2759"/>
<evidence type="ECO:0000313" key="1">
    <source>
        <dbReference type="EMBL" id="CAG8734479.1"/>
    </source>
</evidence>
<evidence type="ECO:0000313" key="2">
    <source>
        <dbReference type="Proteomes" id="UP000789405"/>
    </source>
</evidence>
<dbReference type="AlphaFoldDB" id="A0A9N9NHW9"/>
<name>A0A9N9NHW9_9GLOM</name>
<protein>
    <submittedName>
        <fullName evidence="1">23178_t:CDS:1</fullName>
    </submittedName>
</protein>
<gene>
    <name evidence="1" type="ORF">DERYTH_LOCUS15422</name>
</gene>
<dbReference type="EMBL" id="CAJVPY010012490">
    <property type="protein sequence ID" value="CAG8734479.1"/>
    <property type="molecule type" value="Genomic_DNA"/>
</dbReference>
<sequence length="83" mass="9655">MGTDTTPTSILQEFDNYQTKKFSFNDASFDQFKQDIFKYWNWCSHSTKELGFVACQIMGICINTASVERLWFSMGHLYSASRC</sequence>
<keyword evidence="2" id="KW-1185">Reference proteome</keyword>